<sequence>MSRKRLSTAQLQHYLCPILRTNTSKRLFNTLPSRRPRCPSLVPLHTIARCLQERNSTTSARHSDERIDQDKDASGGLVNEPAKYHGENKTKNGGKHAYRGVRVGRRPPPNAPDSMKVLPTNEVEDKLTKIAEVTAKLQNAMQPLYVLLRDRGIKPDVRHYKAIIHSNSDPEHGSSITVRSLLAEMEEHNVPLDASPLRAALLALAVHPDFILRQDVLRMLRSRWITLSEDDWHHVVAGLIREHQFELALDHLAHMGRKHIVVKDWLHSLLVYNLLEFNEFDLVRELMEARLNQGHGMKTEFWNNVLHAASRARHHGLTSFIWWKIVELKNSHPERIVCERVLEVAARNKDTRLQAAVEAILRHNGAKPRYKDYLGLTRGHLEDGDLFAALDVCIGIDRHVRMRCYRYIRAYCLTHEVHPLKIWNRLKDLKELGHTIPSESAMLVVDLCEKAAARDPFIVDDGVRIYKELYALCGKNPSLGVFNSLLGMSRTGRNAQAAAFFVKEMAKLGVAPTGETFEHLIFLCVKTGNFQSAYLYANDLSKRGFKVRNQTRKDMIRLCEESKNRDEWAAKMCEENKRQFYSLTDKQREKHKRDRDKYKARRREKRRAQSIAEAKEEEGWEDYEPSLTTPEDLEAKSEKLNTATAEAKDGSETERQS</sequence>
<organism evidence="2 3">
    <name type="scientific">Aspergillus mulundensis</name>
    <dbReference type="NCBI Taxonomy" id="1810919"/>
    <lineage>
        <taxon>Eukaryota</taxon>
        <taxon>Fungi</taxon>
        <taxon>Dikarya</taxon>
        <taxon>Ascomycota</taxon>
        <taxon>Pezizomycotina</taxon>
        <taxon>Eurotiomycetes</taxon>
        <taxon>Eurotiomycetidae</taxon>
        <taxon>Eurotiales</taxon>
        <taxon>Aspergillaceae</taxon>
        <taxon>Aspergillus</taxon>
        <taxon>Aspergillus subgen. Nidulantes</taxon>
    </lineage>
</organism>
<comment type="caution">
    <text evidence="2">The sequence shown here is derived from an EMBL/GenBank/DDBJ whole genome shotgun (WGS) entry which is preliminary data.</text>
</comment>
<dbReference type="InterPro" id="IPR011990">
    <property type="entry name" value="TPR-like_helical_dom_sf"/>
</dbReference>
<proteinExistence type="predicted"/>
<evidence type="ECO:0008006" key="4">
    <source>
        <dbReference type="Google" id="ProtNLM"/>
    </source>
</evidence>
<dbReference type="OrthoDB" id="747253at2759"/>
<feature type="compositionally biased region" description="Basic residues" evidence="1">
    <location>
        <begin position="92"/>
        <end position="105"/>
    </location>
</feature>
<dbReference type="Gene3D" id="1.25.40.10">
    <property type="entry name" value="Tetratricopeptide repeat domain"/>
    <property type="match status" value="2"/>
</dbReference>
<dbReference type="Proteomes" id="UP000256690">
    <property type="component" value="Unassembled WGS sequence"/>
</dbReference>
<gene>
    <name evidence="2" type="ORF">DSM5745_02209</name>
</gene>
<protein>
    <recommendedName>
        <fullName evidence="4">Pentatricopeptide repeat protein</fullName>
    </recommendedName>
</protein>
<dbReference type="AlphaFoldDB" id="A0A3D8SVY2"/>
<evidence type="ECO:0000256" key="1">
    <source>
        <dbReference type="SAM" id="MobiDB-lite"/>
    </source>
</evidence>
<dbReference type="PANTHER" id="PTHR47939">
    <property type="entry name" value="MEMBRANE-ASSOCIATED SALT-INDUCIBLE PROTEIN-LIKE"/>
    <property type="match status" value="1"/>
</dbReference>
<feature type="compositionally biased region" description="Acidic residues" evidence="1">
    <location>
        <begin position="615"/>
        <end position="624"/>
    </location>
</feature>
<name>A0A3D8SVY2_9EURO</name>
<dbReference type="PANTHER" id="PTHR47939:SF1">
    <property type="entry name" value="OS04G0684500 PROTEIN"/>
    <property type="match status" value="1"/>
</dbReference>
<feature type="compositionally biased region" description="Basic residues" evidence="1">
    <location>
        <begin position="589"/>
        <end position="608"/>
    </location>
</feature>
<feature type="compositionally biased region" description="Basic and acidic residues" evidence="1">
    <location>
        <begin position="61"/>
        <end position="73"/>
    </location>
</feature>
<feature type="region of interest" description="Disordered" evidence="1">
    <location>
        <begin position="584"/>
        <end position="657"/>
    </location>
</feature>
<dbReference type="GeneID" id="38112579"/>
<evidence type="ECO:0000313" key="2">
    <source>
        <dbReference type="EMBL" id="RDW90434.1"/>
    </source>
</evidence>
<dbReference type="RefSeq" id="XP_026607388.1">
    <property type="nucleotide sequence ID" value="XM_026744225.1"/>
</dbReference>
<dbReference type="EMBL" id="PVWQ01000002">
    <property type="protein sequence ID" value="RDW90434.1"/>
    <property type="molecule type" value="Genomic_DNA"/>
</dbReference>
<reference evidence="2 3" key="1">
    <citation type="journal article" date="2018" name="IMA Fungus">
        <title>IMA Genome-F 9: Draft genome sequence of Annulohypoxylon stygium, Aspergillus mulundensis, Berkeleyomyces basicola (syn. Thielaviopsis basicola), Ceratocystis smalleyi, two Cercospora beticola strains, Coleophoma cylindrospora, Fusarium fracticaudum, Phialophora cf. hyalina, and Morchella septimelata.</title>
        <authorList>
            <person name="Wingfield B.D."/>
            <person name="Bills G.F."/>
            <person name="Dong Y."/>
            <person name="Huang W."/>
            <person name="Nel W.J."/>
            <person name="Swalarsk-Parry B.S."/>
            <person name="Vaghefi N."/>
            <person name="Wilken P.M."/>
            <person name="An Z."/>
            <person name="de Beer Z.W."/>
            <person name="De Vos L."/>
            <person name="Chen L."/>
            <person name="Duong T.A."/>
            <person name="Gao Y."/>
            <person name="Hammerbacher A."/>
            <person name="Kikkert J.R."/>
            <person name="Li Y."/>
            <person name="Li H."/>
            <person name="Li K."/>
            <person name="Li Q."/>
            <person name="Liu X."/>
            <person name="Ma X."/>
            <person name="Naidoo K."/>
            <person name="Pethybridge S.J."/>
            <person name="Sun J."/>
            <person name="Steenkamp E.T."/>
            <person name="van der Nest M.A."/>
            <person name="van Wyk S."/>
            <person name="Wingfield M.J."/>
            <person name="Xiong C."/>
            <person name="Yue Q."/>
            <person name="Zhang X."/>
        </authorList>
    </citation>
    <scope>NUCLEOTIDE SEQUENCE [LARGE SCALE GENOMIC DNA]</scope>
    <source>
        <strain evidence="2 3">DSM 5745</strain>
    </source>
</reference>
<feature type="region of interest" description="Disordered" evidence="1">
    <location>
        <begin position="53"/>
        <end position="117"/>
    </location>
</feature>
<keyword evidence="3" id="KW-1185">Reference proteome</keyword>
<accession>A0A3D8SVY2</accession>
<dbReference type="STRING" id="1810919.A0A3D8SVY2"/>
<feature type="compositionally biased region" description="Basic and acidic residues" evidence="1">
    <location>
        <begin position="646"/>
        <end position="657"/>
    </location>
</feature>
<dbReference type="InterPro" id="IPR050667">
    <property type="entry name" value="PPR-containing_protein"/>
</dbReference>
<evidence type="ECO:0000313" key="3">
    <source>
        <dbReference type="Proteomes" id="UP000256690"/>
    </source>
</evidence>